<feature type="compositionally biased region" description="Low complexity" evidence="1">
    <location>
        <begin position="418"/>
        <end position="429"/>
    </location>
</feature>
<feature type="region of interest" description="Disordered" evidence="1">
    <location>
        <begin position="375"/>
        <end position="431"/>
    </location>
</feature>
<dbReference type="InterPro" id="IPR056557">
    <property type="entry name" value="NELF-A_N"/>
</dbReference>
<evidence type="ECO:0000313" key="3">
    <source>
        <dbReference type="EMBL" id="KAJ8025508.1"/>
    </source>
</evidence>
<gene>
    <name evidence="3" type="ORF">HOLleu_33086</name>
</gene>
<dbReference type="Pfam" id="PF23553">
    <property type="entry name" value="NELF-A_N"/>
    <property type="match status" value="1"/>
</dbReference>
<proteinExistence type="predicted"/>
<feature type="region of interest" description="Disordered" evidence="1">
    <location>
        <begin position="185"/>
        <end position="359"/>
    </location>
</feature>
<accession>A0A9Q0YN45</accession>
<dbReference type="InterPro" id="IPR052828">
    <property type="entry name" value="NELF-A_domain"/>
</dbReference>
<feature type="compositionally biased region" description="Basic and acidic residues" evidence="1">
    <location>
        <begin position="284"/>
        <end position="297"/>
    </location>
</feature>
<dbReference type="PANTHER" id="PTHR13328">
    <property type="entry name" value="NEGATIVE ELONGATION FACTOR A NELF-A"/>
    <property type="match status" value="1"/>
</dbReference>
<dbReference type="GO" id="GO:0034244">
    <property type="term" value="P:negative regulation of transcription elongation by RNA polymerase II"/>
    <property type="evidence" value="ECO:0007669"/>
    <property type="project" value="TreeGrafter"/>
</dbReference>
<protein>
    <submittedName>
        <fullName evidence="3">Negative elongation factor A</fullName>
    </submittedName>
</protein>
<comment type="caution">
    <text evidence="3">The sequence shown here is derived from an EMBL/GenBank/DDBJ whole genome shotgun (WGS) entry which is preliminary data.</text>
</comment>
<dbReference type="InterPro" id="IPR037517">
    <property type="entry name" value="HDAG_dom"/>
</dbReference>
<evidence type="ECO:0000313" key="4">
    <source>
        <dbReference type="Proteomes" id="UP001152320"/>
    </source>
</evidence>
<name>A0A9Q0YN45_HOLLE</name>
<feature type="compositionally biased region" description="Polar residues" evidence="1">
    <location>
        <begin position="185"/>
        <end position="199"/>
    </location>
</feature>
<feature type="domain" description="HDAg" evidence="2">
    <location>
        <begin position="90"/>
        <end position="257"/>
    </location>
</feature>
<organism evidence="3 4">
    <name type="scientific">Holothuria leucospilota</name>
    <name type="common">Black long sea cucumber</name>
    <name type="synonym">Mertensiothuria leucospilota</name>
    <dbReference type="NCBI Taxonomy" id="206669"/>
    <lineage>
        <taxon>Eukaryota</taxon>
        <taxon>Metazoa</taxon>
        <taxon>Echinodermata</taxon>
        <taxon>Eleutherozoa</taxon>
        <taxon>Echinozoa</taxon>
        <taxon>Holothuroidea</taxon>
        <taxon>Aspidochirotacea</taxon>
        <taxon>Aspidochirotida</taxon>
        <taxon>Holothuriidae</taxon>
        <taxon>Holothuria</taxon>
    </lineage>
</organism>
<sequence length="575" mass="63451">MATVRDSDTSLWLHNKLGDSEDLWSGISSISTQLKRDVLENIHHCFVSLTPTVKLKLLMAILHMPRRNVEELKDELSAILHLALTDTDQWVSTIADILRSYPVSGQLNLDLEENHSFIAETLRHLRKTLSETDTNALLPLECQYLNKNALNQLVGMQVPPVRHFQLKRKPKSAALRAELLQKSAEAQQQSRKLTSSSSVPIKMRGISRKSFDESPLRGFPANKLPGFRPGKSPVGRMPLNRAGSRLSTNREGGTKLLDIMEQPIGGNSREAKKRKRQQEIEAQEQAKKEKEKEKEVAEATPDYAAALMSPAVSKKPLTTEEPPSAAPTPSYAPRVDYTEPATPGPSILSSIAQNPPPSATTLAARENLQNTLQQTLQQQRDFRKPAAPPAPPTPTADYTPSTSYNPTPSAPAPPPYHTPVTQVPNTQPTGLKMPTMLRNTALVGSLANQPPKTSVPTVASQPTPAVPSQQAVSTKKGLSLTREQMIAAQEMFRQSNKVTRPEKALILGFMAGARDNPCPQQGDIVTIRLSENTEMVAKEDGPGIQQPMMVDTFFEMNYATGEWRRYKKYKPILSL</sequence>
<dbReference type="PROSITE" id="PS51838">
    <property type="entry name" value="HDAG"/>
    <property type="match status" value="1"/>
</dbReference>
<dbReference type="Proteomes" id="UP001152320">
    <property type="component" value="Chromosome 17"/>
</dbReference>
<keyword evidence="3" id="KW-0648">Protein biosynthesis</keyword>
<feature type="region of interest" description="Disordered" evidence="1">
    <location>
        <begin position="446"/>
        <end position="477"/>
    </location>
</feature>
<feature type="compositionally biased region" description="Polar residues" evidence="1">
    <location>
        <begin position="446"/>
        <end position="473"/>
    </location>
</feature>
<evidence type="ECO:0000259" key="2">
    <source>
        <dbReference type="PROSITE" id="PS51838"/>
    </source>
</evidence>
<dbReference type="OrthoDB" id="2135488at2759"/>
<dbReference type="PANTHER" id="PTHR13328:SF4">
    <property type="entry name" value="NEGATIVE ELONGATION FACTOR A"/>
    <property type="match status" value="1"/>
</dbReference>
<dbReference type="EMBL" id="JAIZAY010000017">
    <property type="protein sequence ID" value="KAJ8025508.1"/>
    <property type="molecule type" value="Genomic_DNA"/>
</dbReference>
<dbReference type="GO" id="GO:0003746">
    <property type="term" value="F:translation elongation factor activity"/>
    <property type="evidence" value="ECO:0007669"/>
    <property type="project" value="UniProtKB-KW"/>
</dbReference>
<dbReference type="AlphaFoldDB" id="A0A9Q0YN45"/>
<dbReference type="GO" id="GO:0032021">
    <property type="term" value="C:NELF complex"/>
    <property type="evidence" value="ECO:0007669"/>
    <property type="project" value="TreeGrafter"/>
</dbReference>
<keyword evidence="3" id="KW-0251">Elongation factor</keyword>
<feature type="compositionally biased region" description="Low complexity" evidence="1">
    <location>
        <begin position="319"/>
        <end position="333"/>
    </location>
</feature>
<feature type="compositionally biased region" description="Low complexity" evidence="1">
    <location>
        <begin position="395"/>
        <end position="407"/>
    </location>
</feature>
<keyword evidence="4" id="KW-1185">Reference proteome</keyword>
<reference evidence="3" key="1">
    <citation type="submission" date="2021-10" db="EMBL/GenBank/DDBJ databases">
        <title>Tropical sea cucumber genome reveals ecological adaptation and Cuvierian tubules defense mechanism.</title>
        <authorList>
            <person name="Chen T."/>
        </authorList>
    </citation>
    <scope>NUCLEOTIDE SEQUENCE</scope>
    <source>
        <strain evidence="3">Nanhai2018</strain>
        <tissue evidence="3">Muscle</tissue>
    </source>
</reference>
<feature type="compositionally biased region" description="Pro residues" evidence="1">
    <location>
        <begin position="408"/>
        <end position="417"/>
    </location>
</feature>
<evidence type="ECO:0000256" key="1">
    <source>
        <dbReference type="SAM" id="MobiDB-lite"/>
    </source>
</evidence>